<reference evidence="2 3" key="1">
    <citation type="submission" date="2023-02" db="EMBL/GenBank/DDBJ databases">
        <authorList>
            <person name="Maleckis M."/>
        </authorList>
    </citation>
    <scope>NUCLEOTIDE SEQUENCE [LARGE SCALE GENOMIC DNA]</scope>
    <source>
        <strain evidence="2 3">P8-A2</strain>
    </source>
</reference>
<protein>
    <submittedName>
        <fullName evidence="2">Uncharacterized protein</fullName>
    </submittedName>
</protein>
<evidence type="ECO:0000313" key="3">
    <source>
        <dbReference type="Proteomes" id="UP001257627"/>
    </source>
</evidence>
<feature type="transmembrane region" description="Helical" evidence="1">
    <location>
        <begin position="30"/>
        <end position="54"/>
    </location>
</feature>
<keyword evidence="1" id="KW-0812">Transmembrane</keyword>
<dbReference type="RefSeq" id="WP_316736215.1">
    <property type="nucleotide sequence ID" value="NZ_JARAKF010000001.1"/>
</dbReference>
<accession>A0ABU3V011</accession>
<evidence type="ECO:0000313" key="2">
    <source>
        <dbReference type="EMBL" id="MDU8999509.1"/>
    </source>
</evidence>
<proteinExistence type="predicted"/>
<dbReference type="Proteomes" id="UP001257627">
    <property type="component" value="Unassembled WGS sequence"/>
</dbReference>
<keyword evidence="3" id="KW-1185">Reference proteome</keyword>
<sequence>MHHNQSGSGLPRRTLARRAAGWMKRYRRAFVLRALYGAAYGASTTAASLFLVWLHSRF</sequence>
<comment type="caution">
    <text evidence="2">The sequence shown here is derived from an EMBL/GenBank/DDBJ whole genome shotgun (WGS) entry which is preliminary data.</text>
</comment>
<dbReference type="EMBL" id="JARAKF010000001">
    <property type="protein sequence ID" value="MDU8999509.1"/>
    <property type="molecule type" value="Genomic_DNA"/>
</dbReference>
<evidence type="ECO:0000256" key="1">
    <source>
        <dbReference type="SAM" id="Phobius"/>
    </source>
</evidence>
<keyword evidence="1" id="KW-0472">Membrane</keyword>
<gene>
    <name evidence="2" type="ORF">PU648_45595</name>
</gene>
<organism evidence="2 3">
    <name type="scientific">Streptomyces mirabilis</name>
    <dbReference type="NCBI Taxonomy" id="68239"/>
    <lineage>
        <taxon>Bacteria</taxon>
        <taxon>Bacillati</taxon>
        <taxon>Actinomycetota</taxon>
        <taxon>Actinomycetes</taxon>
        <taxon>Kitasatosporales</taxon>
        <taxon>Streptomycetaceae</taxon>
        <taxon>Streptomyces</taxon>
    </lineage>
</organism>
<keyword evidence="1" id="KW-1133">Transmembrane helix</keyword>
<name>A0ABU3V011_9ACTN</name>